<dbReference type="Proteomes" id="UP000005707">
    <property type="component" value="Unassembled WGS sequence"/>
</dbReference>
<evidence type="ECO:0000313" key="2">
    <source>
        <dbReference type="EMBL" id="ERJ11678.1"/>
    </source>
</evidence>
<dbReference type="RefSeq" id="WP_008825384.1">
    <property type="nucleotide sequence ID" value="NZ_AFNU02000009.1"/>
</dbReference>
<dbReference type="eggNOG" id="ENOG502ZTZ2">
    <property type="taxonomic scope" value="Bacteria"/>
</dbReference>
<keyword evidence="1" id="KW-1133">Transmembrane helix</keyword>
<feature type="transmembrane region" description="Helical" evidence="1">
    <location>
        <begin position="198"/>
        <end position="216"/>
    </location>
</feature>
<dbReference type="STRING" id="1033810.HLPCO_002379"/>
<sequence>MYLGLASIIALCIVILLNILRIKFKKIVSKKIPNVEGFYYLEEDTLIDTKTIHSKSKKDFSTNKIYQTNSYKNNTIKRYMISKNHKNLSLIYEYGENVNSVNILIYFYNKKQKLIYIFKVEEEIKSNYSKKIKIPRHTSYVKFVDYNDELETYYNQQLIRDRKLLIYDSISFFLMMFFISYWTVFILGGNLLNSYLDWFGILVNLMLILIITILNFTMNLNGIQKRNPNI</sequence>
<proteinExistence type="predicted"/>
<accession>U2E961</accession>
<comment type="caution">
    <text evidence="2">The sequence shown here is derived from an EMBL/GenBank/DDBJ whole genome shotgun (WGS) entry which is preliminary data.</text>
</comment>
<feature type="transmembrane region" description="Helical" evidence="1">
    <location>
        <begin position="164"/>
        <end position="186"/>
    </location>
</feature>
<gene>
    <name evidence="2" type="ORF">HLPCO_002379</name>
</gene>
<name>U2E961_9MOLU</name>
<feature type="transmembrane region" description="Helical" evidence="1">
    <location>
        <begin position="6"/>
        <end position="24"/>
    </location>
</feature>
<keyword evidence="1" id="KW-0812">Transmembrane</keyword>
<organism evidence="2 3">
    <name type="scientific">Haloplasma contractile SSD-17B</name>
    <dbReference type="NCBI Taxonomy" id="1033810"/>
    <lineage>
        <taxon>Bacteria</taxon>
        <taxon>Bacillati</taxon>
        <taxon>Mycoplasmatota</taxon>
        <taxon>Mollicutes</taxon>
        <taxon>Haloplasmatales</taxon>
        <taxon>Haloplasmataceae</taxon>
        <taxon>Haloplasma</taxon>
    </lineage>
</organism>
<dbReference type="AlphaFoldDB" id="U2E961"/>
<reference evidence="2 3" key="1">
    <citation type="journal article" date="2011" name="J. Bacteriol.">
        <title>Genome sequence of Haloplasma contractile, an unusual contractile bacterium from a deep-sea anoxic brine lake.</title>
        <authorList>
            <person name="Antunes A."/>
            <person name="Alam I."/>
            <person name="El Dorry H."/>
            <person name="Siam R."/>
            <person name="Robertson A."/>
            <person name="Bajic V.B."/>
            <person name="Stingl U."/>
        </authorList>
    </citation>
    <scope>NUCLEOTIDE SEQUENCE [LARGE SCALE GENOMIC DNA]</scope>
    <source>
        <strain evidence="2 3">SSD-17B</strain>
    </source>
</reference>
<evidence type="ECO:0000256" key="1">
    <source>
        <dbReference type="SAM" id="Phobius"/>
    </source>
</evidence>
<protein>
    <submittedName>
        <fullName evidence="2">Uncharacterized protein</fullName>
    </submittedName>
</protein>
<dbReference type="InParanoid" id="U2E961"/>
<keyword evidence="3" id="KW-1185">Reference proteome</keyword>
<reference evidence="2 3" key="2">
    <citation type="journal article" date="2013" name="PLoS ONE">
        <title>INDIGO - INtegrated Data Warehouse of MIcrobial GenOmes with Examples from the Red Sea Extremophiles.</title>
        <authorList>
            <person name="Alam I."/>
            <person name="Antunes A."/>
            <person name="Kamau A.A."/>
            <person name="Ba Alawi W."/>
            <person name="Kalkatawi M."/>
            <person name="Stingl U."/>
            <person name="Bajic V.B."/>
        </authorList>
    </citation>
    <scope>NUCLEOTIDE SEQUENCE [LARGE SCALE GENOMIC DNA]</scope>
    <source>
        <strain evidence="2 3">SSD-17B</strain>
    </source>
</reference>
<dbReference type="EMBL" id="AFNU02000009">
    <property type="protein sequence ID" value="ERJ11678.1"/>
    <property type="molecule type" value="Genomic_DNA"/>
</dbReference>
<evidence type="ECO:0000313" key="3">
    <source>
        <dbReference type="Proteomes" id="UP000005707"/>
    </source>
</evidence>
<keyword evidence="1" id="KW-0472">Membrane</keyword>